<dbReference type="AlphaFoldDB" id="A0A342KCY9"/>
<dbReference type="InterPro" id="IPR035973">
    <property type="entry name" value="Cyt_c_oxidase_su3-like_sf"/>
</dbReference>
<protein>
    <recommendedName>
        <fullName evidence="3 8">Cytochrome c oxidase subunit 3</fullName>
    </recommendedName>
</protein>
<comment type="function">
    <text evidence="8">Component of the cytochrome c oxidase, the last enzyme in the mitochondrial electron transport chain which drives oxidative phosphorylation. The respiratory chain contains 3 multisubunit complexes succinate dehydrogenase (complex II, CII), ubiquinol-cytochrome c oxidoreductase (cytochrome b-c1 complex, complex III, CIII) and cytochrome c oxidase (complex IV, CIV), that cooperate to transfer electrons derived from NADH and succinate to molecular oxygen, creating an electrochemical gradient over the inner membrane that drives transmembrane transport and the ATP synthase. Cytochrome c oxidase is the component of the respiratory chain that catalyzes the reduction of oxygen to water. Electrons originating from reduced cytochrome c in the intermembrane space (IMS) are transferred via the dinuclear copper A center (CU(A)) of subunit 2 and heme A of subunit 1 to the active site in subunit 1, a binuclear center (BNC) formed by heme A3 and copper B (CU(B)). The BNC reduces molecular oxygen to 2 water molecules using 4 electrons from cytochrome c in the IMS and 4 protons from the mitochondrial matrix.</text>
</comment>
<keyword evidence="6 9" id="KW-1133">Transmembrane helix</keyword>
<feature type="transmembrane region" description="Helical" evidence="9">
    <location>
        <begin position="79"/>
        <end position="100"/>
    </location>
</feature>
<comment type="similarity">
    <text evidence="2 8">Belongs to the cytochrome c oxidase subunit 3 family.</text>
</comment>
<feature type="transmembrane region" description="Helical" evidence="9">
    <location>
        <begin position="125"/>
        <end position="144"/>
    </location>
</feature>
<evidence type="ECO:0000256" key="9">
    <source>
        <dbReference type="SAM" id="Phobius"/>
    </source>
</evidence>
<dbReference type="PANTHER" id="PTHR11403:SF7">
    <property type="entry name" value="CYTOCHROME C OXIDASE SUBUNIT 3"/>
    <property type="match status" value="1"/>
</dbReference>
<dbReference type="SUPFAM" id="SSF81452">
    <property type="entry name" value="Cytochrome c oxidase subunit III-like"/>
    <property type="match status" value="1"/>
</dbReference>
<reference evidence="11" key="1">
    <citation type="journal article" date="2016" name="BMC Genomics">
        <title>The mitochondrial genome of Globodera ellingtonae is composed of two circles with segregated gene content and differential copy numbers.</title>
        <authorList>
            <person name="Phillips W.S."/>
            <person name="Brown A.M."/>
            <person name="Howe D.K."/>
            <person name="Peetz A.B."/>
            <person name="Blok V.C."/>
            <person name="Denver D.R."/>
            <person name="Zasada I.A."/>
        </authorList>
    </citation>
    <scope>NUCLEOTIDE SEQUENCE</scope>
</reference>
<evidence type="ECO:0000256" key="7">
    <source>
        <dbReference type="ARBA" id="ARBA00023136"/>
    </source>
</evidence>
<dbReference type="PANTHER" id="PTHR11403">
    <property type="entry name" value="CYTOCHROME C OXIDASE SUBUNIT III"/>
    <property type="match status" value="1"/>
</dbReference>
<evidence type="ECO:0000256" key="1">
    <source>
        <dbReference type="ARBA" id="ARBA00004141"/>
    </source>
</evidence>
<evidence type="ECO:0000256" key="6">
    <source>
        <dbReference type="ARBA" id="ARBA00022989"/>
    </source>
</evidence>
<accession>A0A342KCY9</accession>
<dbReference type="GO" id="GO:0006123">
    <property type="term" value="P:mitochondrial electron transport, cytochrome c to oxygen"/>
    <property type="evidence" value="ECO:0007669"/>
    <property type="project" value="TreeGrafter"/>
</dbReference>
<keyword evidence="4 8" id="KW-0812">Transmembrane</keyword>
<evidence type="ECO:0000256" key="5">
    <source>
        <dbReference type="ARBA" id="ARBA00022967"/>
    </source>
</evidence>
<dbReference type="GO" id="GO:0005739">
    <property type="term" value="C:mitochondrion"/>
    <property type="evidence" value="ECO:0007669"/>
    <property type="project" value="TreeGrafter"/>
</dbReference>
<feature type="transmembrane region" description="Helical" evidence="9">
    <location>
        <begin position="187"/>
        <end position="214"/>
    </location>
</feature>
<evidence type="ECO:0000256" key="2">
    <source>
        <dbReference type="ARBA" id="ARBA00010581"/>
    </source>
</evidence>
<dbReference type="GO" id="GO:0004129">
    <property type="term" value="F:cytochrome-c oxidase activity"/>
    <property type="evidence" value="ECO:0007669"/>
    <property type="project" value="InterPro"/>
</dbReference>
<feature type="transmembrane region" description="Helical" evidence="9">
    <location>
        <begin position="12"/>
        <end position="34"/>
    </location>
</feature>
<comment type="subcellular location">
    <subcellularLocation>
        <location evidence="1">Membrane</location>
        <topology evidence="1">Multi-pass membrane protein</topology>
    </subcellularLocation>
</comment>
<evidence type="ECO:0000256" key="8">
    <source>
        <dbReference type="RuleBase" id="RU003375"/>
    </source>
</evidence>
<dbReference type="InterPro" id="IPR024791">
    <property type="entry name" value="Cyt_c/ubiquinol_Oxase_su3"/>
</dbReference>
<proteinExistence type="inferred from homology"/>
<dbReference type="InterPro" id="IPR000298">
    <property type="entry name" value="Cyt_c_oxidase-like_su3"/>
</dbReference>
<gene>
    <name evidence="11" type="primary">COX3</name>
</gene>
<evidence type="ECO:0000256" key="3">
    <source>
        <dbReference type="ARBA" id="ARBA00015944"/>
    </source>
</evidence>
<evidence type="ECO:0000313" key="11">
    <source>
        <dbReference type="EMBL" id="ANI25102.1"/>
    </source>
</evidence>
<organism evidence="11">
    <name type="scientific">Globodera ellingtonae</name>
    <dbReference type="NCBI Taxonomy" id="1517492"/>
    <lineage>
        <taxon>Eukaryota</taxon>
        <taxon>Metazoa</taxon>
        <taxon>Ecdysozoa</taxon>
        <taxon>Nematoda</taxon>
        <taxon>Chromadorea</taxon>
        <taxon>Rhabditida</taxon>
        <taxon>Tylenchina</taxon>
        <taxon>Tylenchomorpha</taxon>
        <taxon>Tylenchoidea</taxon>
        <taxon>Heteroderidae</taxon>
        <taxon>Heteroderinae</taxon>
        <taxon>Globodera</taxon>
    </lineage>
</organism>
<dbReference type="EMBL" id="KU726971">
    <property type="protein sequence ID" value="ANI25102.1"/>
    <property type="molecule type" value="Genomic_DNA"/>
</dbReference>
<evidence type="ECO:0000256" key="4">
    <source>
        <dbReference type="ARBA" id="ARBA00022692"/>
    </source>
</evidence>
<feature type="transmembrane region" description="Helical" evidence="9">
    <location>
        <begin position="40"/>
        <end position="67"/>
    </location>
</feature>
<dbReference type="PROSITE" id="PS50253">
    <property type="entry name" value="COX3"/>
    <property type="match status" value="1"/>
</dbReference>
<geneLocation type="mitochondrion" evidence="11"/>
<evidence type="ECO:0000259" key="10">
    <source>
        <dbReference type="PROSITE" id="PS50253"/>
    </source>
</evidence>
<feature type="transmembrane region" description="Helical" evidence="9">
    <location>
        <begin position="235"/>
        <end position="256"/>
    </location>
</feature>
<feature type="transmembrane region" description="Helical" evidence="9">
    <location>
        <begin position="156"/>
        <end position="175"/>
    </location>
</feature>
<name>A0A342KCY9_9BILA</name>
<sequence>MFFFNCSHVLNSSFLPFFFSLIFWFLFSSILVFFKYSWVVSVVLGCFLFGFLLIIWGVSVLLEGLLGYQVFFIMDSLKFGFFLFLFSEFMLFFSFFWFFFDSVLVTPLDLGFWGVPLGLEKINPFGLPLLNSLLLLSSALVLTYSHYFFLSNGSSVLTLVLTVLLGFVFLVVQVFEYQNCGFGLSDSVYGSIFFLTTGFHGCHVLFGLLFLMAAGGRVHQKTINFAHHLGFEFSILYWHFVDVVWLFLFIFVYWWVF</sequence>
<dbReference type="InterPro" id="IPR013833">
    <property type="entry name" value="Cyt_c_oxidase_su3_a-hlx"/>
</dbReference>
<dbReference type="Pfam" id="PF00510">
    <property type="entry name" value="COX3"/>
    <property type="match status" value="1"/>
</dbReference>
<dbReference type="Gene3D" id="1.20.120.80">
    <property type="entry name" value="Cytochrome c oxidase, subunit III, four-helix bundle"/>
    <property type="match status" value="1"/>
</dbReference>
<keyword evidence="8 11" id="KW-0496">Mitochondrion</keyword>
<keyword evidence="5" id="KW-1278">Translocase</keyword>
<keyword evidence="7 9" id="KW-0472">Membrane</keyword>
<dbReference type="GO" id="GO:0016020">
    <property type="term" value="C:membrane"/>
    <property type="evidence" value="ECO:0007669"/>
    <property type="project" value="UniProtKB-SubCell"/>
</dbReference>
<feature type="domain" description="Heme-copper oxidase subunit III family profile" evidence="10">
    <location>
        <begin position="3"/>
        <end position="257"/>
    </location>
</feature>